<comment type="caution">
    <text evidence="3">The sequence shown here is derived from an EMBL/GenBank/DDBJ whole genome shotgun (WGS) entry which is preliminary data.</text>
</comment>
<accession>A0A5C5VG55</accession>
<sequence precursor="true">MKTFPTALIAAAVLALGVAAEARADNAGRSQFFNPFSISRPGSSSSWLDVFRSPSVSTGLRGSFSRDTDGSGTGSVTASPQPIDNPVSATGRPQKPLPYRSPYSPPPRPPFGS</sequence>
<feature type="compositionally biased region" description="Pro residues" evidence="1">
    <location>
        <begin position="103"/>
        <end position="113"/>
    </location>
</feature>
<evidence type="ECO:0000313" key="4">
    <source>
        <dbReference type="Proteomes" id="UP000316714"/>
    </source>
</evidence>
<gene>
    <name evidence="3" type="ORF">KOR34_20280</name>
</gene>
<protein>
    <submittedName>
        <fullName evidence="3">Uncharacterized protein</fullName>
    </submittedName>
</protein>
<dbReference type="RefSeq" id="WP_146564439.1">
    <property type="nucleotide sequence ID" value="NZ_SIHJ01000001.1"/>
</dbReference>
<dbReference type="Proteomes" id="UP000316714">
    <property type="component" value="Unassembled WGS sequence"/>
</dbReference>
<keyword evidence="4" id="KW-1185">Reference proteome</keyword>
<keyword evidence="2" id="KW-0732">Signal</keyword>
<feature type="chain" id="PRO_5022738645" evidence="2">
    <location>
        <begin position="25"/>
        <end position="113"/>
    </location>
</feature>
<reference evidence="3 4" key="1">
    <citation type="submission" date="2019-02" db="EMBL/GenBank/DDBJ databases">
        <title>Deep-cultivation of Planctomycetes and their phenomic and genomic characterization uncovers novel biology.</title>
        <authorList>
            <person name="Wiegand S."/>
            <person name="Jogler M."/>
            <person name="Boedeker C."/>
            <person name="Pinto D."/>
            <person name="Vollmers J."/>
            <person name="Rivas-Marin E."/>
            <person name="Kohn T."/>
            <person name="Peeters S.H."/>
            <person name="Heuer A."/>
            <person name="Rast P."/>
            <person name="Oberbeckmann S."/>
            <person name="Bunk B."/>
            <person name="Jeske O."/>
            <person name="Meyerdierks A."/>
            <person name="Storesund J.E."/>
            <person name="Kallscheuer N."/>
            <person name="Luecker S."/>
            <person name="Lage O.M."/>
            <person name="Pohl T."/>
            <person name="Merkel B.J."/>
            <person name="Hornburger P."/>
            <person name="Mueller R.-W."/>
            <person name="Bruemmer F."/>
            <person name="Labrenz M."/>
            <person name="Spormann A.M."/>
            <person name="Op Den Camp H."/>
            <person name="Overmann J."/>
            <person name="Amann R."/>
            <person name="Jetten M.S.M."/>
            <person name="Mascher T."/>
            <person name="Medema M.H."/>
            <person name="Devos D.P."/>
            <person name="Kaster A.-K."/>
            <person name="Ovreas L."/>
            <person name="Rohde M."/>
            <person name="Galperin M.Y."/>
            <person name="Jogler C."/>
        </authorList>
    </citation>
    <scope>NUCLEOTIDE SEQUENCE [LARGE SCALE GENOMIC DNA]</scope>
    <source>
        <strain evidence="3 4">KOR34</strain>
    </source>
</reference>
<evidence type="ECO:0000256" key="2">
    <source>
        <dbReference type="SAM" id="SignalP"/>
    </source>
</evidence>
<feature type="signal peptide" evidence="2">
    <location>
        <begin position="1"/>
        <end position="24"/>
    </location>
</feature>
<dbReference type="EMBL" id="SIHJ01000001">
    <property type="protein sequence ID" value="TWT37081.1"/>
    <property type="molecule type" value="Genomic_DNA"/>
</dbReference>
<proteinExistence type="predicted"/>
<name>A0A5C5VG55_9BACT</name>
<feature type="region of interest" description="Disordered" evidence="1">
    <location>
        <begin position="54"/>
        <end position="113"/>
    </location>
</feature>
<evidence type="ECO:0000313" key="3">
    <source>
        <dbReference type="EMBL" id="TWT37081.1"/>
    </source>
</evidence>
<organism evidence="3 4">
    <name type="scientific">Posidoniimonas corsicana</name>
    <dbReference type="NCBI Taxonomy" id="1938618"/>
    <lineage>
        <taxon>Bacteria</taxon>
        <taxon>Pseudomonadati</taxon>
        <taxon>Planctomycetota</taxon>
        <taxon>Planctomycetia</taxon>
        <taxon>Pirellulales</taxon>
        <taxon>Lacipirellulaceae</taxon>
        <taxon>Posidoniimonas</taxon>
    </lineage>
</organism>
<dbReference type="AlphaFoldDB" id="A0A5C5VG55"/>
<evidence type="ECO:0000256" key="1">
    <source>
        <dbReference type="SAM" id="MobiDB-lite"/>
    </source>
</evidence>